<dbReference type="NCBIfam" id="TIGR01409">
    <property type="entry name" value="TAT_signal_seq"/>
    <property type="match status" value="1"/>
</dbReference>
<dbReference type="PIRSF" id="PIRSF018266">
    <property type="entry name" value="FecR"/>
    <property type="match status" value="1"/>
</dbReference>
<dbReference type="Pfam" id="PF04773">
    <property type="entry name" value="FecR"/>
    <property type="match status" value="1"/>
</dbReference>
<feature type="domain" description="FecR N-terminal" evidence="2">
    <location>
        <begin position="16"/>
        <end position="57"/>
    </location>
</feature>
<evidence type="ECO:0000313" key="4">
    <source>
        <dbReference type="Proteomes" id="UP000252893"/>
    </source>
</evidence>
<dbReference type="Proteomes" id="UP000252893">
    <property type="component" value="Unassembled WGS sequence"/>
</dbReference>
<comment type="caution">
    <text evidence="3">The sequence shown here is derived from an EMBL/GenBank/DDBJ whole genome shotgun (WGS) entry which is preliminary data.</text>
</comment>
<dbReference type="GO" id="GO:0016989">
    <property type="term" value="F:sigma factor antagonist activity"/>
    <property type="evidence" value="ECO:0007669"/>
    <property type="project" value="TreeGrafter"/>
</dbReference>
<evidence type="ECO:0000313" key="3">
    <source>
        <dbReference type="EMBL" id="RBO90571.1"/>
    </source>
</evidence>
<proteinExistence type="predicted"/>
<dbReference type="OrthoDB" id="9798846at2"/>
<dbReference type="PROSITE" id="PS51318">
    <property type="entry name" value="TAT"/>
    <property type="match status" value="1"/>
</dbReference>
<feature type="domain" description="FecR protein" evidence="1">
    <location>
        <begin position="113"/>
        <end position="203"/>
    </location>
</feature>
<evidence type="ECO:0000259" key="2">
    <source>
        <dbReference type="Pfam" id="PF16220"/>
    </source>
</evidence>
<dbReference type="RefSeq" id="WP_113946170.1">
    <property type="nucleotide sequence ID" value="NZ_JBHEEG010000011.1"/>
</dbReference>
<reference evidence="3 4" key="1">
    <citation type="submission" date="2018-06" db="EMBL/GenBank/DDBJ databases">
        <title>Genomic Encyclopedia of Type Strains, Phase IV (KMG-IV): sequencing the most valuable type-strain genomes for metagenomic binning, comparative biology and taxonomic classification.</title>
        <authorList>
            <person name="Goeker M."/>
        </authorList>
    </citation>
    <scope>NUCLEOTIDE SEQUENCE [LARGE SCALE GENOMIC DNA]</scope>
    <source>
        <strain evidence="3 4">DSM 25619</strain>
    </source>
</reference>
<dbReference type="AlphaFoldDB" id="A0A366DKK5"/>
<keyword evidence="4" id="KW-1185">Reference proteome</keyword>
<gene>
    <name evidence="3" type="ORF">DFR47_11241</name>
</gene>
<dbReference type="Pfam" id="PF16220">
    <property type="entry name" value="DUF4880"/>
    <property type="match status" value="1"/>
</dbReference>
<sequence>MNNSADEAQEAQRLFREAADLAIRLQNDPVNPVSADTVKSWVARSPAHAAAWARVAAVHGFSGAAFAENRRKPKNGKITRRNFIAGSALGLGAVTTGALTLPHLWLLAQADHITTTAEIRDVVLPDGSLATLGPDSALALAYSEQNRRINLLSGMAYFHVQPDHNRPFIVSDGVMQVTALGTAFDLSSEKGFSSVTVAHGTVEAKTRTLAGEKLEAGKWLTYDSATNQIARGIQDASEIAAWRSNLLFAENETVAALCAKISRWKSGRVIIADTSLGARTVSGVFDLNDPDAAIEAVIRPFGAKARKIASFATIISAV</sequence>
<protein>
    <submittedName>
        <fullName evidence="3">FecR family protein</fullName>
    </submittedName>
</protein>
<name>A0A366DKK5_9HYPH</name>
<organism evidence="3 4">
    <name type="scientific">Pseudochrobactrum asaccharolyticum</name>
    <dbReference type="NCBI Taxonomy" id="354351"/>
    <lineage>
        <taxon>Bacteria</taxon>
        <taxon>Pseudomonadati</taxon>
        <taxon>Pseudomonadota</taxon>
        <taxon>Alphaproteobacteria</taxon>
        <taxon>Hyphomicrobiales</taxon>
        <taxon>Brucellaceae</taxon>
        <taxon>Pseudochrobactrum</taxon>
    </lineage>
</organism>
<dbReference type="InterPro" id="IPR012373">
    <property type="entry name" value="Ferrdict_sens_TM"/>
</dbReference>
<dbReference type="PANTHER" id="PTHR30273:SF2">
    <property type="entry name" value="PROTEIN FECR"/>
    <property type="match status" value="1"/>
</dbReference>
<dbReference type="InterPro" id="IPR006311">
    <property type="entry name" value="TAT_signal"/>
</dbReference>
<dbReference type="InterPro" id="IPR006860">
    <property type="entry name" value="FecR"/>
</dbReference>
<dbReference type="InterPro" id="IPR019546">
    <property type="entry name" value="TAT_signal_bac_arc"/>
</dbReference>
<dbReference type="EMBL" id="QNRH01000012">
    <property type="protein sequence ID" value="RBO90571.1"/>
    <property type="molecule type" value="Genomic_DNA"/>
</dbReference>
<dbReference type="PANTHER" id="PTHR30273">
    <property type="entry name" value="PERIPLASMIC SIGNAL SENSOR AND SIGMA FACTOR ACTIVATOR FECR-RELATED"/>
    <property type="match status" value="1"/>
</dbReference>
<dbReference type="Gene3D" id="2.60.120.1440">
    <property type="match status" value="1"/>
</dbReference>
<evidence type="ECO:0000259" key="1">
    <source>
        <dbReference type="Pfam" id="PF04773"/>
    </source>
</evidence>
<accession>A0A366DKK5</accession>
<dbReference type="InterPro" id="IPR032623">
    <property type="entry name" value="FecR_N"/>
</dbReference>